<dbReference type="AlphaFoldDB" id="A0A067L7A6"/>
<feature type="region of interest" description="Disordered" evidence="1">
    <location>
        <begin position="80"/>
        <end position="104"/>
    </location>
</feature>
<dbReference type="EMBL" id="KK914254">
    <property type="protein sequence ID" value="KDP44331.1"/>
    <property type="molecule type" value="Genomic_DNA"/>
</dbReference>
<proteinExistence type="predicted"/>
<feature type="compositionally biased region" description="Basic and acidic residues" evidence="1">
    <location>
        <begin position="88"/>
        <end position="97"/>
    </location>
</feature>
<name>A0A067L7A6_JATCU</name>
<organism evidence="2 3">
    <name type="scientific">Jatropha curcas</name>
    <name type="common">Barbados nut</name>
    <dbReference type="NCBI Taxonomy" id="180498"/>
    <lineage>
        <taxon>Eukaryota</taxon>
        <taxon>Viridiplantae</taxon>
        <taxon>Streptophyta</taxon>
        <taxon>Embryophyta</taxon>
        <taxon>Tracheophyta</taxon>
        <taxon>Spermatophyta</taxon>
        <taxon>Magnoliopsida</taxon>
        <taxon>eudicotyledons</taxon>
        <taxon>Gunneridae</taxon>
        <taxon>Pentapetalae</taxon>
        <taxon>rosids</taxon>
        <taxon>fabids</taxon>
        <taxon>Malpighiales</taxon>
        <taxon>Euphorbiaceae</taxon>
        <taxon>Crotonoideae</taxon>
        <taxon>Jatropheae</taxon>
        <taxon>Jatropha</taxon>
    </lineage>
</organism>
<reference evidence="2 3" key="1">
    <citation type="journal article" date="2014" name="PLoS ONE">
        <title>Global Analysis of Gene Expression Profiles in Physic Nut (Jatropha curcas L.) Seedlings Exposed to Salt Stress.</title>
        <authorList>
            <person name="Zhang L."/>
            <person name="Zhang C."/>
            <person name="Wu P."/>
            <person name="Chen Y."/>
            <person name="Li M."/>
            <person name="Jiang H."/>
            <person name="Wu G."/>
        </authorList>
    </citation>
    <scope>NUCLEOTIDE SEQUENCE [LARGE SCALE GENOMIC DNA]</scope>
    <source>
        <strain evidence="3">cv. GZQX0401</strain>
        <tissue evidence="2">Young leaves</tissue>
    </source>
</reference>
<gene>
    <name evidence="2" type="ORF">JCGZ_19198</name>
</gene>
<evidence type="ECO:0000313" key="2">
    <source>
        <dbReference type="EMBL" id="KDP44331.1"/>
    </source>
</evidence>
<accession>A0A067L7A6</accession>
<sequence length="131" mass="15523">MLFFEDDSFTDNREFEFRIYEEGNDTDEEELELSFWRKVIEIEELLDTADDCFNNEDEELVFSFYQKVTEIEKLLDSADDDQESLKIGGDDGDHNYNYEDEDEDDSDKELLFLANSYINAYASRMVFSSSF</sequence>
<evidence type="ECO:0000256" key="1">
    <source>
        <dbReference type="SAM" id="MobiDB-lite"/>
    </source>
</evidence>
<dbReference type="Proteomes" id="UP000027138">
    <property type="component" value="Unassembled WGS sequence"/>
</dbReference>
<keyword evidence="3" id="KW-1185">Reference proteome</keyword>
<protein>
    <submittedName>
        <fullName evidence="2">Uncharacterized protein</fullName>
    </submittedName>
</protein>
<evidence type="ECO:0000313" key="3">
    <source>
        <dbReference type="Proteomes" id="UP000027138"/>
    </source>
</evidence>